<dbReference type="Proteomes" id="UP001652582">
    <property type="component" value="Chromosome 11"/>
</dbReference>
<proteinExistence type="inferred from homology"/>
<comment type="similarity">
    <text evidence="2 5">Belongs to the GMC oxidoreductase family.</text>
</comment>
<dbReference type="InterPro" id="IPR036188">
    <property type="entry name" value="FAD/NAD-bd_sf"/>
</dbReference>
<evidence type="ECO:0000313" key="8">
    <source>
        <dbReference type="Proteomes" id="UP001652582"/>
    </source>
</evidence>
<dbReference type="InterPro" id="IPR000172">
    <property type="entry name" value="GMC_OxRdtase_N"/>
</dbReference>
<dbReference type="SUPFAM" id="SSF54373">
    <property type="entry name" value="FAD-linked reductases, C-terminal domain"/>
    <property type="match status" value="1"/>
</dbReference>
<keyword evidence="8" id="KW-1185">Reference proteome</keyword>
<evidence type="ECO:0000259" key="7">
    <source>
        <dbReference type="PROSITE" id="PS00624"/>
    </source>
</evidence>
<dbReference type="RefSeq" id="XP_052740386.1">
    <property type="nucleotide sequence ID" value="XM_052884426.1"/>
</dbReference>
<evidence type="ECO:0000259" key="6">
    <source>
        <dbReference type="PROSITE" id="PS00623"/>
    </source>
</evidence>
<dbReference type="InterPro" id="IPR012132">
    <property type="entry name" value="GMC_OxRdtase"/>
</dbReference>
<keyword evidence="3 5" id="KW-0285">Flavoprotein</keyword>
<evidence type="ECO:0000256" key="5">
    <source>
        <dbReference type="RuleBase" id="RU003968"/>
    </source>
</evidence>
<dbReference type="PROSITE" id="PS00623">
    <property type="entry name" value="GMC_OXRED_1"/>
    <property type="match status" value="1"/>
</dbReference>
<dbReference type="InterPro" id="IPR007867">
    <property type="entry name" value="GMC_OxRtase_C"/>
</dbReference>
<evidence type="ECO:0000256" key="1">
    <source>
        <dbReference type="ARBA" id="ARBA00001974"/>
    </source>
</evidence>
<dbReference type="Gene3D" id="3.30.560.10">
    <property type="entry name" value="Glucose Oxidase, domain 3"/>
    <property type="match status" value="2"/>
</dbReference>
<feature type="domain" description="Glucose-methanol-choline oxidoreductase N-terminal" evidence="7">
    <location>
        <begin position="314"/>
        <end position="328"/>
    </location>
</feature>
<feature type="domain" description="Glucose-methanol-choline oxidoreductase N-terminal" evidence="6">
    <location>
        <begin position="127"/>
        <end position="150"/>
    </location>
</feature>
<dbReference type="SUPFAM" id="SSF51905">
    <property type="entry name" value="FAD/NAD(P)-binding domain"/>
    <property type="match status" value="1"/>
</dbReference>
<dbReference type="Pfam" id="PF00732">
    <property type="entry name" value="GMC_oxred_N"/>
    <property type="match status" value="1"/>
</dbReference>
<evidence type="ECO:0000256" key="3">
    <source>
        <dbReference type="ARBA" id="ARBA00022630"/>
    </source>
</evidence>
<reference evidence="9" key="1">
    <citation type="submission" date="2025-08" db="UniProtKB">
        <authorList>
            <consortium name="RefSeq"/>
        </authorList>
    </citation>
    <scope>IDENTIFICATION</scope>
</reference>
<dbReference type="GeneID" id="112052827"/>
<protein>
    <submittedName>
        <fullName evidence="9">Ecdysone oxidase-like</fullName>
    </submittedName>
</protein>
<gene>
    <name evidence="9" type="primary">LOC112052827</name>
</gene>
<keyword evidence="4 5" id="KW-0274">FAD</keyword>
<sequence length="481" mass="53856">MSCDAEYFSTSGTAPQLFASALNFLAATQCIVPNKTDPYDEIPDIDTFDFIIVGSGSAGSVVANRLSEIETWKVLLLEAGPEPPIESDIPSLGTTLFQSKYDWQYTTKSNGDKQQGWRNGALSWPRGKMLGGSSSMNSMVYMKGRDHDYQCWDNEQNSNWSKEKVDYYFKKAENFQDMKLNKNPVVYQTYGHSGPLVVNSLNSTYKEITENLKESWNHLGIKSVPDINAAKYRGYGLSGIARVTAQNGHRESTYRAYLKPMINRKNMKIITNAFVTKILIDDNTSPPQAYGVEVEIGGQTIKLYSNYEVILSTGTINTPQILMLSGIGPKEHLLSKNISCIVDLASVGKNLQDHLYVPIPIYGDKPGIEDTTEEMFSYAKYLYNKTGARDVNKIVDGIKMVTKLVNTPYFKTINAFIPKIDIPECNQYEFQSDLYWKCYSLQISGTIFHPVGTARMGFDPEDSVVDKFLKVHGIITSASEI</sequence>
<dbReference type="PROSITE" id="PS00624">
    <property type="entry name" value="GMC_OXRED_2"/>
    <property type="match status" value="1"/>
</dbReference>
<organism evidence="8 9">
    <name type="scientific">Bicyclus anynana</name>
    <name type="common">Squinting bush brown butterfly</name>
    <dbReference type="NCBI Taxonomy" id="110368"/>
    <lineage>
        <taxon>Eukaryota</taxon>
        <taxon>Metazoa</taxon>
        <taxon>Ecdysozoa</taxon>
        <taxon>Arthropoda</taxon>
        <taxon>Hexapoda</taxon>
        <taxon>Insecta</taxon>
        <taxon>Pterygota</taxon>
        <taxon>Neoptera</taxon>
        <taxon>Endopterygota</taxon>
        <taxon>Lepidoptera</taxon>
        <taxon>Glossata</taxon>
        <taxon>Ditrysia</taxon>
        <taxon>Papilionoidea</taxon>
        <taxon>Nymphalidae</taxon>
        <taxon>Satyrinae</taxon>
        <taxon>Satyrini</taxon>
        <taxon>Mycalesina</taxon>
        <taxon>Bicyclus</taxon>
    </lineage>
</organism>
<dbReference type="PANTHER" id="PTHR11552">
    <property type="entry name" value="GLUCOSE-METHANOL-CHOLINE GMC OXIDOREDUCTASE"/>
    <property type="match status" value="1"/>
</dbReference>
<dbReference type="Gene3D" id="3.50.50.60">
    <property type="entry name" value="FAD/NAD(P)-binding domain"/>
    <property type="match status" value="2"/>
</dbReference>
<dbReference type="PIRSF" id="PIRSF000137">
    <property type="entry name" value="Alcohol_oxidase"/>
    <property type="match status" value="1"/>
</dbReference>
<dbReference type="PANTHER" id="PTHR11552:SF147">
    <property type="entry name" value="CHOLINE DEHYDROGENASE, MITOCHONDRIAL"/>
    <property type="match status" value="1"/>
</dbReference>
<name>A0ABM3LMS8_BICAN</name>
<accession>A0ABM3LMS8</accession>
<evidence type="ECO:0000313" key="9">
    <source>
        <dbReference type="RefSeq" id="XP_052740386.1"/>
    </source>
</evidence>
<dbReference type="Pfam" id="PF05199">
    <property type="entry name" value="GMC_oxred_C"/>
    <property type="match status" value="1"/>
</dbReference>
<evidence type="ECO:0000256" key="2">
    <source>
        <dbReference type="ARBA" id="ARBA00010790"/>
    </source>
</evidence>
<comment type="cofactor">
    <cofactor evidence="1">
        <name>FAD</name>
        <dbReference type="ChEBI" id="CHEBI:57692"/>
    </cofactor>
</comment>
<evidence type="ECO:0000256" key="4">
    <source>
        <dbReference type="ARBA" id="ARBA00022827"/>
    </source>
</evidence>